<dbReference type="InterPro" id="IPR013785">
    <property type="entry name" value="Aldolase_TIM"/>
</dbReference>
<evidence type="ECO:0000256" key="1">
    <source>
        <dbReference type="ARBA" id="ARBA00003814"/>
    </source>
</evidence>
<dbReference type="GO" id="GO:0004789">
    <property type="term" value="F:thiamine-phosphate diphosphorylase activity"/>
    <property type="evidence" value="ECO:0007669"/>
    <property type="project" value="TreeGrafter"/>
</dbReference>
<dbReference type="SUPFAM" id="SSF51391">
    <property type="entry name" value="Thiamin phosphate synthase"/>
    <property type="match status" value="1"/>
</dbReference>
<sequence>MTPLLVLTDRAQLRLGRGLLRTISECVDAGLEAVVVREHDLAPERRQALVAGLAALPGLTVITSRIPDPAAHATHLAADQPRVDGRFGRSCHDRAQVARAAEGGASWATLSPYSTSVSKPGYGPPLPISEYDDLPLPTYALGGVTPANAAAAVEAGACGVAVMGEVMRSAEPARVVAALLGVLR</sequence>
<dbReference type="GO" id="GO:0009228">
    <property type="term" value="P:thiamine biosynthetic process"/>
    <property type="evidence" value="ECO:0007669"/>
    <property type="project" value="UniProtKB-KW"/>
</dbReference>
<protein>
    <submittedName>
        <fullName evidence="5">Thiamine phosphate synthase</fullName>
    </submittedName>
</protein>
<evidence type="ECO:0000256" key="3">
    <source>
        <dbReference type="ARBA" id="ARBA00022977"/>
    </source>
</evidence>
<dbReference type="InterPro" id="IPR036206">
    <property type="entry name" value="ThiamineP_synth_sf"/>
</dbReference>
<dbReference type="Pfam" id="PF02581">
    <property type="entry name" value="TMP-TENI"/>
    <property type="match status" value="1"/>
</dbReference>
<dbReference type="GO" id="GO:0005737">
    <property type="term" value="C:cytoplasm"/>
    <property type="evidence" value="ECO:0007669"/>
    <property type="project" value="TreeGrafter"/>
</dbReference>
<keyword evidence="3" id="KW-0784">Thiamine biosynthesis</keyword>
<dbReference type="AlphaFoldDB" id="A0A5B1LP19"/>
<comment type="caution">
    <text evidence="5">The sequence shown here is derived from an EMBL/GenBank/DDBJ whole genome shotgun (WGS) entry which is preliminary data.</text>
</comment>
<dbReference type="CDD" id="cd00564">
    <property type="entry name" value="TMP_TenI"/>
    <property type="match status" value="1"/>
</dbReference>
<evidence type="ECO:0000256" key="2">
    <source>
        <dbReference type="ARBA" id="ARBA00004948"/>
    </source>
</evidence>
<keyword evidence="6" id="KW-1185">Reference proteome</keyword>
<dbReference type="PANTHER" id="PTHR20857:SF15">
    <property type="entry name" value="THIAMINE-PHOSPHATE SYNTHASE"/>
    <property type="match status" value="1"/>
</dbReference>
<organism evidence="5 6">
    <name type="scientific">Nocardioides humilatus</name>
    <dbReference type="NCBI Taxonomy" id="2607660"/>
    <lineage>
        <taxon>Bacteria</taxon>
        <taxon>Bacillati</taxon>
        <taxon>Actinomycetota</taxon>
        <taxon>Actinomycetes</taxon>
        <taxon>Propionibacteriales</taxon>
        <taxon>Nocardioidaceae</taxon>
        <taxon>Nocardioides</taxon>
    </lineage>
</organism>
<dbReference type="Proteomes" id="UP000325003">
    <property type="component" value="Unassembled WGS sequence"/>
</dbReference>
<gene>
    <name evidence="5" type="ORF">F0U44_03320</name>
</gene>
<dbReference type="InterPro" id="IPR022998">
    <property type="entry name" value="ThiamineP_synth_TenI"/>
</dbReference>
<comment type="function">
    <text evidence="1">Condenses 4-methyl-5-(beta-hydroxyethyl)thiazole monophosphate (THZ-P) and 2-methyl-4-amino-5-hydroxymethyl pyrimidine pyrophosphate (HMP-PP) to form thiamine monophosphate (TMP).</text>
</comment>
<proteinExistence type="predicted"/>
<accession>A0A5B1LP19</accession>
<evidence type="ECO:0000259" key="4">
    <source>
        <dbReference type="Pfam" id="PF02581"/>
    </source>
</evidence>
<evidence type="ECO:0000313" key="6">
    <source>
        <dbReference type="Proteomes" id="UP000325003"/>
    </source>
</evidence>
<dbReference type="EMBL" id="VUJV01000001">
    <property type="protein sequence ID" value="KAA1421347.1"/>
    <property type="molecule type" value="Genomic_DNA"/>
</dbReference>
<reference evidence="5 6" key="1">
    <citation type="submission" date="2019-09" db="EMBL/GenBank/DDBJ databases">
        <title>Nocardioides panacisoli sp. nov., isolated from the soil of a ginseng field.</title>
        <authorList>
            <person name="Cho C."/>
        </authorList>
    </citation>
    <scope>NUCLEOTIDE SEQUENCE [LARGE SCALE GENOMIC DNA]</scope>
    <source>
        <strain evidence="5 6">BN130099</strain>
    </source>
</reference>
<dbReference type="PANTHER" id="PTHR20857">
    <property type="entry name" value="THIAMINE-PHOSPHATE PYROPHOSPHORYLASE"/>
    <property type="match status" value="1"/>
</dbReference>
<feature type="domain" description="Thiamine phosphate synthase/TenI" evidence="4">
    <location>
        <begin position="86"/>
        <end position="165"/>
    </location>
</feature>
<dbReference type="Gene3D" id="3.20.20.70">
    <property type="entry name" value="Aldolase class I"/>
    <property type="match status" value="1"/>
</dbReference>
<evidence type="ECO:0000313" key="5">
    <source>
        <dbReference type="EMBL" id="KAA1421347.1"/>
    </source>
</evidence>
<dbReference type="RefSeq" id="WP_149726809.1">
    <property type="nucleotide sequence ID" value="NZ_VUJV01000001.1"/>
</dbReference>
<comment type="pathway">
    <text evidence="2">Cofactor biosynthesis; thiamine diphosphate biosynthesis.</text>
</comment>
<reference evidence="5 6" key="2">
    <citation type="submission" date="2019-09" db="EMBL/GenBank/DDBJ databases">
        <authorList>
            <person name="Jin C."/>
        </authorList>
    </citation>
    <scope>NUCLEOTIDE SEQUENCE [LARGE SCALE GENOMIC DNA]</scope>
    <source>
        <strain evidence="5 6">BN130099</strain>
    </source>
</reference>
<name>A0A5B1LP19_9ACTN</name>